<keyword evidence="2" id="KW-1185">Reference proteome</keyword>
<organism evidence="1 2">
    <name type="scientific">Quercus suber</name>
    <name type="common">Cork oak</name>
    <dbReference type="NCBI Taxonomy" id="58331"/>
    <lineage>
        <taxon>Eukaryota</taxon>
        <taxon>Viridiplantae</taxon>
        <taxon>Streptophyta</taxon>
        <taxon>Embryophyta</taxon>
        <taxon>Tracheophyta</taxon>
        <taxon>Spermatophyta</taxon>
        <taxon>Magnoliopsida</taxon>
        <taxon>eudicotyledons</taxon>
        <taxon>Gunneridae</taxon>
        <taxon>Pentapetalae</taxon>
        <taxon>rosids</taxon>
        <taxon>fabids</taxon>
        <taxon>Fagales</taxon>
        <taxon>Fagaceae</taxon>
        <taxon>Quercus</taxon>
    </lineage>
</organism>
<dbReference type="AlphaFoldDB" id="A0AAW0IX98"/>
<protein>
    <submittedName>
        <fullName evidence="1">Uncharacterized protein</fullName>
    </submittedName>
</protein>
<reference evidence="1 2" key="1">
    <citation type="journal article" date="2018" name="Sci. Data">
        <title>The draft genome sequence of cork oak.</title>
        <authorList>
            <person name="Ramos A.M."/>
            <person name="Usie A."/>
            <person name="Barbosa P."/>
            <person name="Barros P.M."/>
            <person name="Capote T."/>
            <person name="Chaves I."/>
            <person name="Simoes F."/>
            <person name="Abreu I."/>
            <person name="Carrasquinho I."/>
            <person name="Faro C."/>
            <person name="Guimaraes J.B."/>
            <person name="Mendonca D."/>
            <person name="Nobrega F."/>
            <person name="Rodrigues L."/>
            <person name="Saibo N.J.M."/>
            <person name="Varela M.C."/>
            <person name="Egas C."/>
            <person name="Matos J."/>
            <person name="Miguel C.M."/>
            <person name="Oliveira M.M."/>
            <person name="Ricardo C.P."/>
            <person name="Goncalves S."/>
        </authorList>
    </citation>
    <scope>NUCLEOTIDE SEQUENCE [LARGE SCALE GENOMIC DNA]</scope>
    <source>
        <strain evidence="2">cv. HL8</strain>
    </source>
</reference>
<gene>
    <name evidence="1" type="ORF">CFP56_040481</name>
</gene>
<name>A0AAW0IX98_QUESU</name>
<dbReference type="Proteomes" id="UP000237347">
    <property type="component" value="Unassembled WGS sequence"/>
</dbReference>
<evidence type="ECO:0000313" key="1">
    <source>
        <dbReference type="EMBL" id="KAK7819274.1"/>
    </source>
</evidence>
<dbReference type="EMBL" id="PKMF04000791">
    <property type="protein sequence ID" value="KAK7819274.1"/>
    <property type="molecule type" value="Genomic_DNA"/>
</dbReference>
<accession>A0AAW0IX98</accession>
<proteinExistence type="predicted"/>
<comment type="caution">
    <text evidence="1">The sequence shown here is derived from an EMBL/GenBank/DDBJ whole genome shotgun (WGS) entry which is preliminary data.</text>
</comment>
<sequence>MDCRHHGSSPLHLLVFLYYATQTPYPMPRSGGNSRGRGGDEEYEYEQLAKTLEMPAQEDLEWWKALGIMMKVKNCRIGKTR</sequence>
<evidence type="ECO:0000313" key="2">
    <source>
        <dbReference type="Proteomes" id="UP000237347"/>
    </source>
</evidence>